<proteinExistence type="predicted"/>
<name>A0ABR4PGH3_9HELO</name>
<feature type="domain" description="O-methyltransferase C-terminal" evidence="4">
    <location>
        <begin position="239"/>
        <end position="393"/>
    </location>
</feature>
<dbReference type="CDD" id="cd02440">
    <property type="entry name" value="AdoMet_MTases"/>
    <property type="match status" value="1"/>
</dbReference>
<keyword evidence="2" id="KW-0808">Transferase</keyword>
<reference evidence="6 7" key="1">
    <citation type="submission" date="2024-06" db="EMBL/GenBank/DDBJ databases">
        <title>Complete genome of Phlyctema vagabunda strain 19-DSS-EL-015.</title>
        <authorList>
            <person name="Fiorenzani C."/>
        </authorList>
    </citation>
    <scope>NUCLEOTIDE SEQUENCE [LARGE SCALE GENOMIC DNA]</scope>
    <source>
        <strain evidence="6 7">19-DSS-EL-015</strain>
    </source>
</reference>
<feature type="domain" description="O-methyltransferase dimerisation" evidence="5">
    <location>
        <begin position="75"/>
        <end position="149"/>
    </location>
</feature>
<evidence type="ECO:0000259" key="5">
    <source>
        <dbReference type="Pfam" id="PF08100"/>
    </source>
</evidence>
<dbReference type="Pfam" id="PF08100">
    <property type="entry name" value="Dimerisation"/>
    <property type="match status" value="1"/>
</dbReference>
<dbReference type="InterPro" id="IPR012967">
    <property type="entry name" value="COMT_dimerisation"/>
</dbReference>
<dbReference type="EMBL" id="JBFCZG010000005">
    <property type="protein sequence ID" value="KAL3422106.1"/>
    <property type="molecule type" value="Genomic_DNA"/>
</dbReference>
<dbReference type="Gene3D" id="3.40.50.150">
    <property type="entry name" value="Vaccinia Virus protein VP39"/>
    <property type="match status" value="1"/>
</dbReference>
<organism evidence="6 7">
    <name type="scientific">Phlyctema vagabunda</name>
    <dbReference type="NCBI Taxonomy" id="108571"/>
    <lineage>
        <taxon>Eukaryota</taxon>
        <taxon>Fungi</taxon>
        <taxon>Dikarya</taxon>
        <taxon>Ascomycota</taxon>
        <taxon>Pezizomycotina</taxon>
        <taxon>Leotiomycetes</taxon>
        <taxon>Helotiales</taxon>
        <taxon>Dermateaceae</taxon>
        <taxon>Phlyctema</taxon>
    </lineage>
</organism>
<gene>
    <name evidence="6" type="ORF">PVAG01_06262</name>
</gene>
<dbReference type="Pfam" id="PF00891">
    <property type="entry name" value="Methyltransf_2"/>
    <property type="match status" value="1"/>
</dbReference>
<dbReference type="InterPro" id="IPR036388">
    <property type="entry name" value="WH-like_DNA-bd_sf"/>
</dbReference>
<protein>
    <submittedName>
        <fullName evidence="6">O-methyltransferase</fullName>
    </submittedName>
</protein>
<keyword evidence="7" id="KW-1185">Reference proteome</keyword>
<dbReference type="Proteomes" id="UP001629113">
    <property type="component" value="Unassembled WGS sequence"/>
</dbReference>
<dbReference type="InterPro" id="IPR001077">
    <property type="entry name" value="COMT_C"/>
</dbReference>
<evidence type="ECO:0000256" key="3">
    <source>
        <dbReference type="ARBA" id="ARBA00022691"/>
    </source>
</evidence>
<evidence type="ECO:0000313" key="6">
    <source>
        <dbReference type="EMBL" id="KAL3422106.1"/>
    </source>
</evidence>
<keyword evidence="1" id="KW-0489">Methyltransferase</keyword>
<dbReference type="PROSITE" id="PS51683">
    <property type="entry name" value="SAM_OMT_II"/>
    <property type="match status" value="1"/>
</dbReference>
<dbReference type="SUPFAM" id="SSF53335">
    <property type="entry name" value="S-adenosyl-L-methionine-dependent methyltransferases"/>
    <property type="match status" value="1"/>
</dbReference>
<dbReference type="PANTHER" id="PTHR43712">
    <property type="entry name" value="PUTATIVE (AFU_ORTHOLOGUE AFUA_4G14580)-RELATED"/>
    <property type="match status" value="1"/>
</dbReference>
<evidence type="ECO:0000313" key="7">
    <source>
        <dbReference type="Proteomes" id="UP001629113"/>
    </source>
</evidence>
<dbReference type="Gene3D" id="1.10.10.10">
    <property type="entry name" value="Winged helix-like DNA-binding domain superfamily/Winged helix DNA-binding domain"/>
    <property type="match status" value="1"/>
</dbReference>
<sequence length="412" mass="45864">MAENGVEAVLEQLVFSLKSSLHLLTADKTRAHLDATLHNDAKLPEKRIAAMASETIDLLHQVEQLLEPAHLVLADHFLGYTNTKCLCAAVELRIPDILATGALDLNALALASKARPDRLGQIMRPLYNNGIFSFDAINEKFSNNRTSILLQSDHWTGWANWVDLYGNEFYDIARGIPASIKQNAVRSGAQINFDTDENMFAYFQAQGWVPRLHKTLGAGATAMAPGILQDYPWEEVADRTILDIGGGGGALVASLLQEHKEMKGGIFELASVVEHAKSFFSHGGQYAYLSPRVPVENLIAGDFFESIPSFEVYVMKWVLHDWEDPDALRILQNIRRAIILGPKSRLVVLESILASGRMGRLSRYGDINMMMTAKGHERTEAQWRGLVEKAGWRVTGIYPMRNAWVQAIELKV</sequence>
<dbReference type="SUPFAM" id="SSF46785">
    <property type="entry name" value="Winged helix' DNA-binding domain"/>
    <property type="match status" value="1"/>
</dbReference>
<dbReference type="InterPro" id="IPR029063">
    <property type="entry name" value="SAM-dependent_MTases_sf"/>
</dbReference>
<dbReference type="InterPro" id="IPR016461">
    <property type="entry name" value="COMT-like"/>
</dbReference>
<evidence type="ECO:0000259" key="4">
    <source>
        <dbReference type="Pfam" id="PF00891"/>
    </source>
</evidence>
<evidence type="ECO:0000256" key="1">
    <source>
        <dbReference type="ARBA" id="ARBA00022603"/>
    </source>
</evidence>
<comment type="caution">
    <text evidence="6">The sequence shown here is derived from an EMBL/GenBank/DDBJ whole genome shotgun (WGS) entry which is preliminary data.</text>
</comment>
<accession>A0ABR4PGH3</accession>
<dbReference type="PANTHER" id="PTHR43712:SF2">
    <property type="entry name" value="O-METHYLTRANSFERASE CICE"/>
    <property type="match status" value="1"/>
</dbReference>
<evidence type="ECO:0000256" key="2">
    <source>
        <dbReference type="ARBA" id="ARBA00022679"/>
    </source>
</evidence>
<keyword evidence="3" id="KW-0949">S-adenosyl-L-methionine</keyword>
<dbReference type="InterPro" id="IPR036390">
    <property type="entry name" value="WH_DNA-bd_sf"/>
</dbReference>
<dbReference type="PIRSF" id="PIRSF005739">
    <property type="entry name" value="O-mtase"/>
    <property type="match status" value="1"/>
</dbReference>